<sequence>MQYRRPPRVSTNLVSSCGLKTGFVYFYGKFYNNGDATR</sequence>
<feature type="non-terminal residue" evidence="1">
    <location>
        <position position="38"/>
    </location>
</feature>
<dbReference type="AlphaFoldDB" id="A0A1H9WX32"/>
<evidence type="ECO:0000313" key="1">
    <source>
        <dbReference type="EMBL" id="SES37963.1"/>
    </source>
</evidence>
<reference evidence="2" key="1">
    <citation type="submission" date="2016-10" db="EMBL/GenBank/DDBJ databases">
        <authorList>
            <person name="de Groot N.N."/>
        </authorList>
    </citation>
    <scope>NUCLEOTIDE SEQUENCE [LARGE SCALE GENOMIC DNA]</scope>
    <source>
        <strain evidence="2">10nlg</strain>
    </source>
</reference>
<name>A0A1H9WX32_9BACI</name>
<dbReference type="EMBL" id="FOGV01000051">
    <property type="protein sequence ID" value="SES37963.1"/>
    <property type="molecule type" value="Genomic_DNA"/>
</dbReference>
<gene>
    <name evidence="1" type="ORF">SAMN05444126_1519</name>
</gene>
<evidence type="ECO:0000313" key="2">
    <source>
        <dbReference type="Proteomes" id="UP000199318"/>
    </source>
</evidence>
<keyword evidence="2" id="KW-1185">Reference proteome</keyword>
<dbReference type="Proteomes" id="UP000199318">
    <property type="component" value="Unassembled WGS sequence"/>
</dbReference>
<protein>
    <submittedName>
        <fullName evidence="1">Uncharacterized protein</fullName>
    </submittedName>
</protein>
<proteinExistence type="predicted"/>
<comment type="caution">
    <text evidence="1">The sequence shown here is derived from an EMBL/GenBank/DDBJ whole genome shotgun (WGS) entry which is preliminary data.</text>
</comment>
<organism evidence="1 2">
    <name type="scientific">Salisediminibacterium halotolerans</name>
    <dbReference type="NCBI Taxonomy" id="517425"/>
    <lineage>
        <taxon>Bacteria</taxon>
        <taxon>Bacillati</taxon>
        <taxon>Bacillota</taxon>
        <taxon>Bacilli</taxon>
        <taxon>Bacillales</taxon>
        <taxon>Bacillaceae</taxon>
        <taxon>Salisediminibacterium</taxon>
    </lineage>
</organism>
<accession>A0A1H9WX32</accession>